<feature type="transmembrane region" description="Helical" evidence="2">
    <location>
        <begin position="9"/>
        <end position="28"/>
    </location>
</feature>
<feature type="region of interest" description="Disordered" evidence="1">
    <location>
        <begin position="104"/>
        <end position="163"/>
    </location>
</feature>
<keyword evidence="2" id="KW-0472">Membrane</keyword>
<keyword evidence="2" id="KW-1133">Transmembrane helix</keyword>
<sequence>MKYIDYENLFVYMSLIFAFCIFIILLYGCAFTNKGSQIYENFLNEDDKGDVKSQVLALLKDLETKDTTSAENKTKITDTIEKINNNNISVAELKTIIDLLKDMMQQQSKESSSKSSNKPDTAKATTPATAANTTKASTTSTKDTSETAAAATAATAATTASVP</sequence>
<organism evidence="3">
    <name type="scientific">viral metagenome</name>
    <dbReference type="NCBI Taxonomy" id="1070528"/>
    <lineage>
        <taxon>unclassified sequences</taxon>
        <taxon>metagenomes</taxon>
        <taxon>organismal metagenomes</taxon>
    </lineage>
</organism>
<proteinExistence type="predicted"/>
<dbReference type="EMBL" id="MN740821">
    <property type="protein sequence ID" value="QHU13528.1"/>
    <property type="molecule type" value="Genomic_DNA"/>
</dbReference>
<dbReference type="PROSITE" id="PS51257">
    <property type="entry name" value="PROKAR_LIPOPROTEIN"/>
    <property type="match status" value="1"/>
</dbReference>
<evidence type="ECO:0000256" key="1">
    <source>
        <dbReference type="SAM" id="MobiDB-lite"/>
    </source>
</evidence>
<evidence type="ECO:0000313" key="3">
    <source>
        <dbReference type="EMBL" id="QHU13528.1"/>
    </source>
</evidence>
<protein>
    <submittedName>
        <fullName evidence="3">Uncharacterized protein</fullName>
    </submittedName>
</protein>
<reference evidence="3" key="1">
    <citation type="journal article" date="2020" name="Nature">
        <title>Giant virus diversity and host interactions through global metagenomics.</title>
        <authorList>
            <person name="Schulz F."/>
            <person name="Roux S."/>
            <person name="Paez-Espino D."/>
            <person name="Jungbluth S."/>
            <person name="Walsh D.A."/>
            <person name="Denef V.J."/>
            <person name="McMahon K.D."/>
            <person name="Konstantinidis K.T."/>
            <person name="Eloe-Fadrosh E.A."/>
            <person name="Kyrpides N.C."/>
            <person name="Woyke T."/>
        </authorList>
    </citation>
    <scope>NUCLEOTIDE SEQUENCE</scope>
    <source>
        <strain evidence="3">GVMAG-S-1101178-73</strain>
    </source>
</reference>
<accession>A0A6C0KB59</accession>
<dbReference type="AlphaFoldDB" id="A0A6C0KB59"/>
<evidence type="ECO:0000256" key="2">
    <source>
        <dbReference type="SAM" id="Phobius"/>
    </source>
</evidence>
<keyword evidence="2" id="KW-0812">Transmembrane</keyword>
<name>A0A6C0KB59_9ZZZZ</name>
<feature type="compositionally biased region" description="Low complexity" evidence="1">
    <location>
        <begin position="105"/>
        <end position="163"/>
    </location>
</feature>